<dbReference type="PROSITE" id="PS51708">
    <property type="entry name" value="CHAD"/>
    <property type="match status" value="1"/>
</dbReference>
<dbReference type="InterPro" id="IPR039013">
    <property type="entry name" value="YgiF"/>
</dbReference>
<dbReference type="InterPro" id="IPR007899">
    <property type="entry name" value="CHAD_dom"/>
</dbReference>
<keyword evidence="4" id="KW-1185">Reference proteome</keyword>
<dbReference type="PANTHER" id="PTHR39569:SF1">
    <property type="entry name" value="INORGANIC TRIPHOSPHATASE"/>
    <property type="match status" value="1"/>
</dbReference>
<dbReference type="InterPro" id="IPR033469">
    <property type="entry name" value="CYTH-like_dom_sf"/>
</dbReference>
<dbReference type="CDD" id="cd07756">
    <property type="entry name" value="CYTH-like_Pase_CHAD"/>
    <property type="match status" value="1"/>
</dbReference>
<dbReference type="OrthoDB" id="9777271at2"/>
<organism evidence="3 4">
    <name type="scientific">Insolitispirillum peregrinum</name>
    <dbReference type="NCBI Taxonomy" id="80876"/>
    <lineage>
        <taxon>Bacteria</taxon>
        <taxon>Pseudomonadati</taxon>
        <taxon>Pseudomonadota</taxon>
        <taxon>Alphaproteobacteria</taxon>
        <taxon>Rhodospirillales</taxon>
        <taxon>Novispirillaceae</taxon>
        <taxon>Insolitispirillum</taxon>
    </lineage>
</organism>
<protein>
    <submittedName>
        <fullName evidence="3">Inorganic triphosphatase YgiF, contains CYTH and CHAD domains</fullName>
    </submittedName>
</protein>
<dbReference type="AlphaFoldDB" id="A0A1N7Q5Q0"/>
<dbReference type="Gene3D" id="1.40.20.10">
    <property type="entry name" value="CHAD domain"/>
    <property type="match status" value="1"/>
</dbReference>
<dbReference type="InterPro" id="IPR038186">
    <property type="entry name" value="CHAD_dom_sf"/>
</dbReference>
<dbReference type="PROSITE" id="PS51707">
    <property type="entry name" value="CYTH"/>
    <property type="match status" value="1"/>
</dbReference>
<evidence type="ECO:0000259" key="2">
    <source>
        <dbReference type="PROSITE" id="PS51708"/>
    </source>
</evidence>
<evidence type="ECO:0000313" key="3">
    <source>
        <dbReference type="EMBL" id="SIT18161.1"/>
    </source>
</evidence>
<dbReference type="SMART" id="SM00880">
    <property type="entry name" value="CHAD"/>
    <property type="match status" value="1"/>
</dbReference>
<name>A0A1N7Q5Q0_9PROT</name>
<dbReference type="EMBL" id="FTOA01000011">
    <property type="protein sequence ID" value="SIT18161.1"/>
    <property type="molecule type" value="Genomic_DNA"/>
</dbReference>
<feature type="domain" description="CYTH" evidence="1">
    <location>
        <begin position="2"/>
        <end position="210"/>
    </location>
</feature>
<feature type="domain" description="CHAD" evidence="2">
    <location>
        <begin position="225"/>
        <end position="516"/>
    </location>
</feature>
<proteinExistence type="predicted"/>
<sequence>MHVEVELKLELPLAALERLRRHPFVRTHKQGRAQSLHLYNTYYDTPDCDLARQKAALRLRRNGTQFFQTVKTKGDHQGAHFSRPEWEWPVAGEALDVSLLAETPLASLSAPVLAAVRPLFTTDFKRTVWLLSAPEESPSWQIELTIDQGEIRPHGTTSTDSEAICEVELELKHGEPRDLYHAALTLTEGLPVRISVLSKAERGYALARPRPSRAQKGSAPALKKNDTVAEALQSIGQACLGHALLNEPLLRRLRHPEAVHQMRVALRRFRSALSVFKPVLGSPHSLRVKDDLRWLAGELGDARDLDVFSDEILAPAAVALGDGIDLSPLQSLISHRRELAYQRALEALESPRSGQTLLHAAAWLENGDWLTPDAPEQQAILNGSLRPFARQLLDHRLKSVLRAGQHFGTLDSLARHAVRIEVKKLRYTCEFFSSLFSEKKQADFNATLSDLQEHLGAINDAAVARQKLSAIAQEGPADLTLACGAVIGWHQARMEDTIKDCGKSWKQFQKQEPFWH</sequence>
<dbReference type="PANTHER" id="PTHR39569">
    <property type="entry name" value="INORGANIC TRIPHOSPHATASE"/>
    <property type="match status" value="1"/>
</dbReference>
<dbReference type="RefSeq" id="WP_076402015.1">
    <property type="nucleotide sequence ID" value="NZ_FTOA01000011.1"/>
</dbReference>
<evidence type="ECO:0000259" key="1">
    <source>
        <dbReference type="PROSITE" id="PS51707"/>
    </source>
</evidence>
<dbReference type="Proteomes" id="UP000185678">
    <property type="component" value="Unassembled WGS sequence"/>
</dbReference>
<dbReference type="STRING" id="80876.SAMN05421779_1112"/>
<evidence type="ECO:0000313" key="4">
    <source>
        <dbReference type="Proteomes" id="UP000185678"/>
    </source>
</evidence>
<dbReference type="GO" id="GO:0050355">
    <property type="term" value="F:inorganic triphosphate phosphatase activity"/>
    <property type="evidence" value="ECO:0007669"/>
    <property type="project" value="InterPro"/>
</dbReference>
<dbReference type="GO" id="GO:0046872">
    <property type="term" value="F:metal ion binding"/>
    <property type="evidence" value="ECO:0007669"/>
    <property type="project" value="TreeGrafter"/>
</dbReference>
<dbReference type="SMART" id="SM01118">
    <property type="entry name" value="CYTH"/>
    <property type="match status" value="1"/>
</dbReference>
<dbReference type="Gene3D" id="2.40.320.10">
    <property type="entry name" value="Hypothetical Protein Pfu-838710-001"/>
    <property type="match status" value="1"/>
</dbReference>
<reference evidence="3 4" key="1">
    <citation type="submission" date="2017-01" db="EMBL/GenBank/DDBJ databases">
        <authorList>
            <person name="Mah S.A."/>
            <person name="Swanson W.J."/>
            <person name="Moy G.W."/>
            <person name="Vacquier V.D."/>
        </authorList>
    </citation>
    <scope>NUCLEOTIDE SEQUENCE [LARGE SCALE GENOMIC DNA]</scope>
    <source>
        <strain evidence="3 4">DSM 11589</strain>
    </source>
</reference>
<dbReference type="InterPro" id="IPR023577">
    <property type="entry name" value="CYTH_domain"/>
</dbReference>
<dbReference type="SUPFAM" id="SSF55154">
    <property type="entry name" value="CYTH-like phosphatases"/>
    <property type="match status" value="1"/>
</dbReference>
<accession>A0A1N7Q5Q0</accession>
<dbReference type="Pfam" id="PF01928">
    <property type="entry name" value="CYTH"/>
    <property type="match status" value="1"/>
</dbReference>
<dbReference type="Pfam" id="PF05235">
    <property type="entry name" value="CHAD"/>
    <property type="match status" value="1"/>
</dbReference>
<gene>
    <name evidence="3" type="ORF">SAMN05421779_1112</name>
</gene>